<feature type="compositionally biased region" description="Basic and acidic residues" evidence="1">
    <location>
        <begin position="16"/>
        <end position="28"/>
    </location>
</feature>
<feature type="region of interest" description="Disordered" evidence="1">
    <location>
        <begin position="1"/>
        <end position="47"/>
    </location>
</feature>
<reference evidence="2" key="1">
    <citation type="submission" date="2020-02" db="EMBL/GenBank/DDBJ databases">
        <authorList>
            <person name="Meier V. D."/>
        </authorList>
    </citation>
    <scope>NUCLEOTIDE SEQUENCE</scope>
    <source>
        <strain evidence="2">AVDCRST_MAG49</strain>
    </source>
</reference>
<protein>
    <submittedName>
        <fullName evidence="2">Uncharacterized protein</fullName>
    </submittedName>
</protein>
<organism evidence="2">
    <name type="scientific">uncultured Thermomicrobiales bacterium</name>
    <dbReference type="NCBI Taxonomy" id="1645740"/>
    <lineage>
        <taxon>Bacteria</taxon>
        <taxon>Pseudomonadati</taxon>
        <taxon>Thermomicrobiota</taxon>
        <taxon>Thermomicrobia</taxon>
        <taxon>Thermomicrobiales</taxon>
        <taxon>environmental samples</taxon>
    </lineage>
</organism>
<feature type="compositionally biased region" description="Basic residues" evidence="1">
    <location>
        <begin position="1"/>
        <end position="15"/>
    </location>
</feature>
<evidence type="ECO:0000313" key="2">
    <source>
        <dbReference type="EMBL" id="CAA9571177.1"/>
    </source>
</evidence>
<accession>A0A6J4V7G9</accession>
<proteinExistence type="predicted"/>
<gene>
    <name evidence="2" type="ORF">AVDCRST_MAG49-3633</name>
</gene>
<sequence length="47" mass="5042">MLRRSGGRLGRLGRRPRPDLPRGCDAADGRAMPSLARSGSPIRPAET</sequence>
<name>A0A6J4V7G9_9BACT</name>
<dbReference type="EMBL" id="CADCWG010000252">
    <property type="protein sequence ID" value="CAA9571177.1"/>
    <property type="molecule type" value="Genomic_DNA"/>
</dbReference>
<dbReference type="AlphaFoldDB" id="A0A6J4V7G9"/>
<evidence type="ECO:0000256" key="1">
    <source>
        <dbReference type="SAM" id="MobiDB-lite"/>
    </source>
</evidence>